<proteinExistence type="predicted"/>
<evidence type="ECO:0000256" key="1">
    <source>
        <dbReference type="SAM" id="Phobius"/>
    </source>
</evidence>
<sequence>MNKTAITITLIITLGAVAIVAMLTFGGKIPEGYFALPSIFKNDTETPNQIDTQKTDEVPKISDTKKMETKTPTEPFRTDISGTLDFKSGSYVLTSSDKKFLVRNSGNAKLAAILELYIGRETGLGGIIDPRTPQEITVLSVNGKEILTEQTALDTAPLEAEIPGESFADFYNKLTAAQKDCVSRALGSSRTQELIKNPALKPSARELDKIAACTTT</sequence>
<accession>A0A1G2G6G7</accession>
<dbReference type="EMBL" id="MHNL01000006">
    <property type="protein sequence ID" value="OGZ45501.1"/>
    <property type="molecule type" value="Genomic_DNA"/>
</dbReference>
<dbReference type="Proteomes" id="UP000177785">
    <property type="component" value="Unassembled WGS sequence"/>
</dbReference>
<keyword evidence="1" id="KW-0812">Transmembrane</keyword>
<evidence type="ECO:0000313" key="2">
    <source>
        <dbReference type="EMBL" id="OGZ45501.1"/>
    </source>
</evidence>
<keyword evidence="1" id="KW-0472">Membrane</keyword>
<keyword evidence="1" id="KW-1133">Transmembrane helix</keyword>
<comment type="caution">
    <text evidence="2">The sequence shown here is derived from an EMBL/GenBank/DDBJ whole genome shotgun (WGS) entry which is preliminary data.</text>
</comment>
<name>A0A1G2G6G7_9BACT</name>
<protein>
    <submittedName>
        <fullName evidence="2">Uncharacterized protein</fullName>
    </submittedName>
</protein>
<organism evidence="2 3">
    <name type="scientific">Candidatus Ryanbacteria bacterium RIFCSPHIGHO2_01_FULL_48_27</name>
    <dbReference type="NCBI Taxonomy" id="1802115"/>
    <lineage>
        <taxon>Bacteria</taxon>
        <taxon>Candidatus Ryaniibacteriota</taxon>
    </lineage>
</organism>
<dbReference type="AlphaFoldDB" id="A0A1G2G6G7"/>
<evidence type="ECO:0000313" key="3">
    <source>
        <dbReference type="Proteomes" id="UP000177785"/>
    </source>
</evidence>
<reference evidence="2 3" key="1">
    <citation type="journal article" date="2016" name="Nat. Commun.">
        <title>Thousands of microbial genomes shed light on interconnected biogeochemical processes in an aquifer system.</title>
        <authorList>
            <person name="Anantharaman K."/>
            <person name="Brown C.T."/>
            <person name="Hug L.A."/>
            <person name="Sharon I."/>
            <person name="Castelle C.J."/>
            <person name="Probst A.J."/>
            <person name="Thomas B.C."/>
            <person name="Singh A."/>
            <person name="Wilkins M.J."/>
            <person name="Karaoz U."/>
            <person name="Brodie E.L."/>
            <person name="Williams K.H."/>
            <person name="Hubbard S.S."/>
            <person name="Banfield J.F."/>
        </authorList>
    </citation>
    <scope>NUCLEOTIDE SEQUENCE [LARGE SCALE GENOMIC DNA]</scope>
</reference>
<feature type="transmembrane region" description="Helical" evidence="1">
    <location>
        <begin position="6"/>
        <end position="25"/>
    </location>
</feature>
<gene>
    <name evidence="2" type="ORF">A2756_00585</name>
</gene>